<dbReference type="InterPro" id="IPR001881">
    <property type="entry name" value="EGF-like_Ca-bd_dom"/>
</dbReference>
<feature type="domain" description="EGF-like" evidence="6">
    <location>
        <begin position="65"/>
        <end position="101"/>
    </location>
</feature>
<keyword evidence="3" id="KW-0677">Repeat</keyword>
<name>A0ABY7G4W3_MYAAR</name>
<dbReference type="InterPro" id="IPR000152">
    <property type="entry name" value="EGF-type_Asp/Asn_hydroxyl_site"/>
</dbReference>
<dbReference type="EMBL" id="CP111026">
    <property type="protein sequence ID" value="WAR28404.1"/>
    <property type="molecule type" value="Genomic_DNA"/>
</dbReference>
<keyword evidence="1 5" id="KW-0245">EGF-like domain</keyword>
<evidence type="ECO:0000313" key="7">
    <source>
        <dbReference type="EMBL" id="WAR28404.1"/>
    </source>
</evidence>
<dbReference type="InterPro" id="IPR009030">
    <property type="entry name" value="Growth_fac_rcpt_cys_sf"/>
</dbReference>
<dbReference type="Gene3D" id="2.10.25.10">
    <property type="entry name" value="Laminin"/>
    <property type="match status" value="3"/>
</dbReference>
<dbReference type="PANTHER" id="PTHR12916">
    <property type="entry name" value="CYTOCHROME C OXIDASE POLYPEPTIDE VIC-2"/>
    <property type="match status" value="1"/>
</dbReference>
<accession>A0ABY7G4W3</accession>
<dbReference type="PROSITE" id="PS50026">
    <property type="entry name" value="EGF_3"/>
    <property type="match status" value="3"/>
</dbReference>
<dbReference type="CDD" id="cd00054">
    <property type="entry name" value="EGF_CA"/>
    <property type="match status" value="3"/>
</dbReference>
<dbReference type="InterPro" id="IPR018097">
    <property type="entry name" value="EGF_Ca-bd_CS"/>
</dbReference>
<evidence type="ECO:0000256" key="4">
    <source>
        <dbReference type="ARBA" id="ARBA00023157"/>
    </source>
</evidence>
<dbReference type="SMART" id="SM00181">
    <property type="entry name" value="EGF"/>
    <property type="match status" value="3"/>
</dbReference>
<evidence type="ECO:0000256" key="3">
    <source>
        <dbReference type="ARBA" id="ARBA00022737"/>
    </source>
</evidence>
<evidence type="ECO:0000259" key="6">
    <source>
        <dbReference type="PROSITE" id="PS50026"/>
    </source>
</evidence>
<keyword evidence="8" id="KW-1185">Reference proteome</keyword>
<proteinExistence type="predicted"/>
<organism evidence="7 8">
    <name type="scientific">Mya arenaria</name>
    <name type="common">Soft-shell clam</name>
    <dbReference type="NCBI Taxonomy" id="6604"/>
    <lineage>
        <taxon>Eukaryota</taxon>
        <taxon>Metazoa</taxon>
        <taxon>Spiralia</taxon>
        <taxon>Lophotrochozoa</taxon>
        <taxon>Mollusca</taxon>
        <taxon>Bivalvia</taxon>
        <taxon>Autobranchia</taxon>
        <taxon>Heteroconchia</taxon>
        <taxon>Euheterodonta</taxon>
        <taxon>Imparidentia</taxon>
        <taxon>Neoheterodontei</taxon>
        <taxon>Myida</taxon>
        <taxon>Myoidea</taxon>
        <taxon>Myidae</taxon>
        <taxon>Mya</taxon>
    </lineage>
</organism>
<dbReference type="SMART" id="SM00179">
    <property type="entry name" value="EGF_CA"/>
    <property type="match status" value="3"/>
</dbReference>
<dbReference type="PROSITE" id="PS00022">
    <property type="entry name" value="EGF_1"/>
    <property type="match status" value="3"/>
</dbReference>
<dbReference type="PROSITE" id="PS01186">
    <property type="entry name" value="EGF_2"/>
    <property type="match status" value="1"/>
</dbReference>
<keyword evidence="4 5" id="KW-1015">Disulfide bond</keyword>
<dbReference type="Pfam" id="PF00008">
    <property type="entry name" value="EGF"/>
    <property type="match status" value="1"/>
</dbReference>
<protein>
    <submittedName>
        <fullName evidence="7">FAT3-like protein</fullName>
    </submittedName>
</protein>
<dbReference type="PRINTS" id="PR00010">
    <property type="entry name" value="EGFBLOOD"/>
</dbReference>
<dbReference type="Proteomes" id="UP001164746">
    <property type="component" value="Chromosome 15"/>
</dbReference>
<feature type="domain" description="EGF-like" evidence="6">
    <location>
        <begin position="142"/>
        <end position="180"/>
    </location>
</feature>
<dbReference type="PANTHER" id="PTHR12916:SF4">
    <property type="entry name" value="UNINFLATABLE, ISOFORM C"/>
    <property type="match status" value="1"/>
</dbReference>
<feature type="domain" description="EGF-like" evidence="6">
    <location>
        <begin position="103"/>
        <end position="140"/>
    </location>
</feature>
<dbReference type="PROSITE" id="PS00010">
    <property type="entry name" value="ASX_HYDROXYL"/>
    <property type="match status" value="3"/>
</dbReference>
<dbReference type="InterPro" id="IPR049883">
    <property type="entry name" value="NOTCH1_EGF-like"/>
</dbReference>
<dbReference type="PROSITE" id="PS01187">
    <property type="entry name" value="EGF_CA"/>
    <property type="match status" value="1"/>
</dbReference>
<feature type="disulfide bond" evidence="5">
    <location>
        <begin position="170"/>
        <end position="179"/>
    </location>
</feature>
<gene>
    <name evidence="7" type="ORF">MAR_014108</name>
</gene>
<sequence>MGECVSTMPAPTPVNVRPVIQASIVNWVSEKSFMEYCIVYAEIKVFKLQFKMERLEIKLRVILYHINECLANPCLYGGSCFNTPGSYVCQCIEGRTGVNCEKDIDECIDLSICKNGGTCINTQGSYLCNCPPQWTGTHCDNDVDECVLGLARCENGATCINTIGGYECICPPGYTGPRCAADMYSTVVWKWIRPAYVEIQSSILCGRNTYSLVMWKYI</sequence>
<evidence type="ECO:0000313" key="8">
    <source>
        <dbReference type="Proteomes" id="UP001164746"/>
    </source>
</evidence>
<feature type="disulfide bond" evidence="5">
    <location>
        <begin position="91"/>
        <end position="100"/>
    </location>
</feature>
<dbReference type="Pfam" id="PF07645">
    <property type="entry name" value="EGF_CA"/>
    <property type="match status" value="2"/>
</dbReference>
<evidence type="ECO:0000256" key="5">
    <source>
        <dbReference type="PROSITE-ProRule" id="PRU00076"/>
    </source>
</evidence>
<evidence type="ECO:0000256" key="2">
    <source>
        <dbReference type="ARBA" id="ARBA00022729"/>
    </source>
</evidence>
<keyword evidence="2" id="KW-0732">Signal</keyword>
<feature type="disulfide bond" evidence="5">
    <location>
        <begin position="130"/>
        <end position="139"/>
    </location>
</feature>
<dbReference type="InterPro" id="IPR000742">
    <property type="entry name" value="EGF"/>
</dbReference>
<reference evidence="7" key="1">
    <citation type="submission" date="2022-11" db="EMBL/GenBank/DDBJ databases">
        <title>Centuries of genome instability and evolution in soft-shell clam transmissible cancer (bioRxiv).</title>
        <authorList>
            <person name="Hart S.F.M."/>
            <person name="Yonemitsu M.A."/>
            <person name="Giersch R.M."/>
            <person name="Beal B.F."/>
            <person name="Arriagada G."/>
            <person name="Davis B.W."/>
            <person name="Ostrander E.A."/>
            <person name="Goff S.P."/>
            <person name="Metzger M.J."/>
        </authorList>
    </citation>
    <scope>NUCLEOTIDE SEQUENCE</scope>
    <source>
        <strain evidence="7">MELC-2E11</strain>
        <tissue evidence="7">Siphon/mantle</tissue>
    </source>
</reference>
<comment type="caution">
    <text evidence="5">Lacks conserved residue(s) required for the propagation of feature annotation.</text>
</comment>
<evidence type="ECO:0000256" key="1">
    <source>
        <dbReference type="ARBA" id="ARBA00022536"/>
    </source>
</evidence>
<dbReference type="SUPFAM" id="SSF57184">
    <property type="entry name" value="Growth factor receptor domain"/>
    <property type="match status" value="1"/>
</dbReference>